<dbReference type="Gene3D" id="3.40.50.1980">
    <property type="entry name" value="Nitrogenase molybdenum iron protein domain"/>
    <property type="match status" value="3"/>
</dbReference>
<evidence type="ECO:0000256" key="5">
    <source>
        <dbReference type="SAM" id="MobiDB-lite"/>
    </source>
</evidence>
<organism evidence="6 7">
    <name type="scientific">Heyndrickxia oleronia</name>
    <dbReference type="NCBI Taxonomy" id="38875"/>
    <lineage>
        <taxon>Bacteria</taxon>
        <taxon>Bacillati</taxon>
        <taxon>Bacillota</taxon>
        <taxon>Bacilli</taxon>
        <taxon>Bacillales</taxon>
        <taxon>Bacillaceae</taxon>
        <taxon>Heyndrickxia</taxon>
    </lineage>
</organism>
<keyword evidence="3" id="KW-0732">Signal</keyword>
<evidence type="ECO:0000256" key="4">
    <source>
        <dbReference type="RuleBase" id="RU003512"/>
    </source>
</evidence>
<sequence>MVGCGKVTGSSNTKSKKDTSTDKIKVIATFYPMYEFTKQIAGDKADVQLLIPSTIEPHDWEPTPKDMANIQKADVFIFNSEYMESWVPSIRKSISNNNVDFVEASKGITLKKGVEEEEHDHDHGDHDHEGDTNAHDSSEEHEHHHHHHEFDPHVWLSPVLAQHEVKTITEALIKADPKNKEEYEKNSVAFTKKLKKLDSDFREGLKDIKQKEIVTQHAAFGYLTNEYGLIQVPIAGLSPDIEPSAAKMKEIKDFSKKNNVKVIYFEELASPKVAETLANEIGAKTEVLNTLEGLSKEDQENGFDYIKVMEKNLQTLLKYQK</sequence>
<dbReference type="Pfam" id="PF01297">
    <property type="entry name" value="ZnuA"/>
    <property type="match status" value="1"/>
</dbReference>
<comment type="similarity">
    <text evidence="1 4">Belongs to the bacterial solute-binding protein 9 family.</text>
</comment>
<dbReference type="GO" id="GO:0007155">
    <property type="term" value="P:cell adhesion"/>
    <property type="evidence" value="ECO:0007669"/>
    <property type="project" value="InterPro"/>
</dbReference>
<dbReference type="CDD" id="cd01017">
    <property type="entry name" value="AdcA"/>
    <property type="match status" value="1"/>
</dbReference>
<dbReference type="GO" id="GO:0046872">
    <property type="term" value="F:metal ion binding"/>
    <property type="evidence" value="ECO:0007669"/>
    <property type="project" value="InterPro"/>
</dbReference>
<dbReference type="AlphaFoldDB" id="A0AAW6T733"/>
<evidence type="ECO:0000256" key="1">
    <source>
        <dbReference type="ARBA" id="ARBA00011028"/>
    </source>
</evidence>
<evidence type="ECO:0000256" key="3">
    <source>
        <dbReference type="ARBA" id="ARBA00022729"/>
    </source>
</evidence>
<dbReference type="InterPro" id="IPR006129">
    <property type="entry name" value="AdhesinB"/>
</dbReference>
<reference evidence="6" key="1">
    <citation type="submission" date="2023-03" db="EMBL/GenBank/DDBJ databases">
        <title>Bacterial isolates from washroom surfaces on a university campus.</title>
        <authorList>
            <person name="Holman D.B."/>
            <person name="Gzyl K.E."/>
            <person name="Taheri A.E."/>
        </authorList>
    </citation>
    <scope>NUCLEOTIDE SEQUENCE</scope>
    <source>
        <strain evidence="6">RD03</strain>
    </source>
</reference>
<dbReference type="Proteomes" id="UP001159179">
    <property type="component" value="Unassembled WGS sequence"/>
</dbReference>
<accession>A0AAW6T733</accession>
<dbReference type="PRINTS" id="PR00691">
    <property type="entry name" value="ADHESINB"/>
</dbReference>
<dbReference type="PRINTS" id="PR00690">
    <property type="entry name" value="ADHESNFAMILY"/>
</dbReference>
<gene>
    <name evidence="6" type="ORF">P5X88_24700</name>
</gene>
<dbReference type="InterPro" id="IPR006128">
    <property type="entry name" value="Lipoprotein_PsaA-like"/>
</dbReference>
<dbReference type="SUPFAM" id="SSF53807">
    <property type="entry name" value="Helical backbone' metal receptor"/>
    <property type="match status" value="1"/>
</dbReference>
<name>A0AAW6T733_9BACI</name>
<evidence type="ECO:0000313" key="6">
    <source>
        <dbReference type="EMBL" id="MDH5164136.1"/>
    </source>
</evidence>
<protein>
    <submittedName>
        <fullName evidence="6">Metal ABC transporter substrate-binding protein</fullName>
    </submittedName>
</protein>
<feature type="compositionally biased region" description="Basic and acidic residues" evidence="5">
    <location>
        <begin position="120"/>
        <end position="150"/>
    </location>
</feature>
<feature type="region of interest" description="Disordered" evidence="5">
    <location>
        <begin position="115"/>
        <end position="150"/>
    </location>
</feature>
<proteinExistence type="inferred from homology"/>
<dbReference type="GO" id="GO:0030001">
    <property type="term" value="P:metal ion transport"/>
    <property type="evidence" value="ECO:0007669"/>
    <property type="project" value="InterPro"/>
</dbReference>
<comment type="caution">
    <text evidence="6">The sequence shown here is derived from an EMBL/GenBank/DDBJ whole genome shotgun (WGS) entry which is preliminary data.</text>
</comment>
<dbReference type="PANTHER" id="PTHR42953">
    <property type="entry name" value="HIGH-AFFINITY ZINC UPTAKE SYSTEM PROTEIN ZNUA-RELATED"/>
    <property type="match status" value="1"/>
</dbReference>
<evidence type="ECO:0000256" key="2">
    <source>
        <dbReference type="ARBA" id="ARBA00022448"/>
    </source>
</evidence>
<dbReference type="PANTHER" id="PTHR42953:SF3">
    <property type="entry name" value="HIGH-AFFINITY ZINC UPTAKE SYSTEM PROTEIN ZNUA"/>
    <property type="match status" value="1"/>
</dbReference>
<dbReference type="EMBL" id="JAROYP010000024">
    <property type="protein sequence ID" value="MDH5164136.1"/>
    <property type="molecule type" value="Genomic_DNA"/>
</dbReference>
<keyword evidence="2 4" id="KW-0813">Transport</keyword>
<dbReference type="InterPro" id="IPR050492">
    <property type="entry name" value="Bact_metal-bind_prot9"/>
</dbReference>
<evidence type="ECO:0000313" key="7">
    <source>
        <dbReference type="Proteomes" id="UP001159179"/>
    </source>
</evidence>
<dbReference type="InterPro" id="IPR006127">
    <property type="entry name" value="ZnuA-like"/>
</dbReference>